<dbReference type="Gene3D" id="3.40.1030.10">
    <property type="entry name" value="Nucleoside phosphorylase/phosphoribosyltransferase catalytic domain"/>
    <property type="match status" value="1"/>
</dbReference>
<dbReference type="EMBL" id="JBHRTR010000005">
    <property type="protein sequence ID" value="MFC3225903.1"/>
    <property type="molecule type" value="Genomic_DNA"/>
</dbReference>
<dbReference type="PANTHER" id="PTHR43285:SF2">
    <property type="entry name" value="ANTHRANILATE PHOSPHORIBOSYLTRANSFERASE"/>
    <property type="match status" value="1"/>
</dbReference>
<evidence type="ECO:0000313" key="7">
    <source>
        <dbReference type="EMBL" id="MFC3225903.1"/>
    </source>
</evidence>
<dbReference type="GO" id="GO:0004048">
    <property type="term" value="F:anthranilate phosphoribosyltransferase activity"/>
    <property type="evidence" value="ECO:0007669"/>
    <property type="project" value="UniProtKB-EC"/>
</dbReference>
<comment type="caution">
    <text evidence="7">The sequence shown here is derived from an EMBL/GenBank/DDBJ whole genome shotgun (WGS) entry which is preliminary data.</text>
</comment>
<feature type="binding site" evidence="4">
    <location>
        <position position="85"/>
    </location>
    <ligand>
        <name>anthranilate</name>
        <dbReference type="ChEBI" id="CHEBI:16567"/>
        <label>1</label>
    </ligand>
</feature>
<dbReference type="InterPro" id="IPR036320">
    <property type="entry name" value="Glycosyl_Trfase_fam3_N_dom_sf"/>
</dbReference>
<keyword evidence="4" id="KW-0479">Metal-binding</keyword>
<dbReference type="RefSeq" id="WP_379897643.1">
    <property type="nucleotide sequence ID" value="NZ_JBHRTR010000005.1"/>
</dbReference>
<proteinExistence type="inferred from homology"/>
<evidence type="ECO:0000256" key="1">
    <source>
        <dbReference type="ARBA" id="ARBA00022676"/>
    </source>
</evidence>
<comment type="catalytic activity">
    <reaction evidence="4">
        <text>N-(5-phospho-beta-D-ribosyl)anthranilate + diphosphate = 5-phospho-alpha-D-ribose 1-diphosphate + anthranilate</text>
        <dbReference type="Rhea" id="RHEA:11768"/>
        <dbReference type="ChEBI" id="CHEBI:16567"/>
        <dbReference type="ChEBI" id="CHEBI:18277"/>
        <dbReference type="ChEBI" id="CHEBI:33019"/>
        <dbReference type="ChEBI" id="CHEBI:58017"/>
        <dbReference type="EC" id="2.4.2.18"/>
    </reaction>
</comment>
<feature type="domain" description="Glycosyl transferase family 3" evidence="5">
    <location>
        <begin position="79"/>
        <end position="328"/>
    </location>
</feature>
<keyword evidence="4" id="KW-0028">Amino-acid biosynthesis</keyword>
<keyword evidence="8" id="KW-1185">Reference proteome</keyword>
<dbReference type="Gene3D" id="1.20.970.10">
    <property type="entry name" value="Transferase, Pyrimidine Nucleoside Phosphorylase, Chain C"/>
    <property type="match status" value="1"/>
</dbReference>
<dbReference type="InterPro" id="IPR000312">
    <property type="entry name" value="Glycosyl_Trfase_fam3"/>
</dbReference>
<keyword evidence="2 4" id="KW-0808">Transferase</keyword>
<accession>A0ABV7KU59</accession>
<gene>
    <name evidence="4 7" type="primary">trpD</name>
    <name evidence="7" type="ORF">ACFOGJ_01585</name>
</gene>
<feature type="binding site" evidence="4">
    <location>
        <position position="85"/>
    </location>
    <ligand>
        <name>5-phospho-alpha-D-ribose 1-diphosphate</name>
        <dbReference type="ChEBI" id="CHEBI:58017"/>
    </ligand>
</feature>
<dbReference type="InterPro" id="IPR017459">
    <property type="entry name" value="Glycosyl_Trfase_fam3_N_dom"/>
</dbReference>
<comment type="subunit">
    <text evidence="4">Homodimer.</text>
</comment>
<evidence type="ECO:0000259" key="6">
    <source>
        <dbReference type="Pfam" id="PF02885"/>
    </source>
</evidence>
<feature type="binding site" evidence="4">
    <location>
        <begin position="113"/>
        <end position="121"/>
    </location>
    <ligand>
        <name>5-phospho-alpha-D-ribose 1-diphosphate</name>
        <dbReference type="ChEBI" id="CHEBI:58017"/>
    </ligand>
</feature>
<feature type="binding site" evidence="4">
    <location>
        <position position="230"/>
    </location>
    <ligand>
        <name>Mg(2+)</name>
        <dbReference type="ChEBI" id="CHEBI:18420"/>
        <label>2</label>
    </ligand>
</feature>
<comment type="pathway">
    <text evidence="4">Amino-acid biosynthesis; L-tryptophan biosynthesis; L-tryptophan from chorismate: step 2/5.</text>
</comment>
<feature type="binding site" evidence="4">
    <location>
        <position position="231"/>
    </location>
    <ligand>
        <name>Mg(2+)</name>
        <dbReference type="ChEBI" id="CHEBI:18420"/>
        <label>1</label>
    </ligand>
</feature>
<feature type="binding site" evidence="4">
    <location>
        <position position="171"/>
    </location>
    <ligand>
        <name>anthranilate</name>
        <dbReference type="ChEBI" id="CHEBI:16567"/>
        <label>2</label>
    </ligand>
</feature>
<dbReference type="SUPFAM" id="SSF52418">
    <property type="entry name" value="Nucleoside phosphorylase/phosphoribosyltransferase catalytic domain"/>
    <property type="match status" value="1"/>
</dbReference>
<feature type="binding site" evidence="4">
    <location>
        <position position="116"/>
    </location>
    <ligand>
        <name>anthranilate</name>
        <dbReference type="ChEBI" id="CHEBI:16567"/>
        <label>1</label>
    </ligand>
</feature>
<feature type="binding site" evidence="4">
    <location>
        <position position="97"/>
    </location>
    <ligand>
        <name>Mg(2+)</name>
        <dbReference type="ChEBI" id="CHEBI:18420"/>
        <label>1</label>
    </ligand>
</feature>
<feature type="domain" description="Glycosyl transferase family 3 N-terminal" evidence="6">
    <location>
        <begin position="10"/>
        <end position="71"/>
    </location>
</feature>
<feature type="binding site" evidence="4">
    <location>
        <position position="125"/>
    </location>
    <ligand>
        <name>5-phospho-alpha-D-ribose 1-diphosphate</name>
        <dbReference type="ChEBI" id="CHEBI:58017"/>
    </ligand>
</feature>
<comment type="function">
    <text evidence="4">Catalyzes the transfer of the phosphoribosyl group of 5-phosphorylribose-1-pyrophosphate (PRPP) to anthranilate to yield N-(5'-phosphoribosyl)-anthranilate (PRA).</text>
</comment>
<evidence type="ECO:0000259" key="5">
    <source>
        <dbReference type="Pfam" id="PF00591"/>
    </source>
</evidence>
<evidence type="ECO:0000256" key="3">
    <source>
        <dbReference type="ARBA" id="ARBA00022822"/>
    </source>
</evidence>
<dbReference type="EC" id="2.4.2.18" evidence="4"/>
<dbReference type="Proteomes" id="UP001595528">
    <property type="component" value="Unassembled WGS sequence"/>
</dbReference>
<evidence type="ECO:0000256" key="4">
    <source>
        <dbReference type="HAMAP-Rule" id="MF_00211"/>
    </source>
</evidence>
<feature type="binding site" evidence="4">
    <location>
        <position position="93"/>
    </location>
    <ligand>
        <name>5-phospho-alpha-D-ribose 1-diphosphate</name>
        <dbReference type="ChEBI" id="CHEBI:58017"/>
    </ligand>
</feature>
<evidence type="ECO:0000256" key="2">
    <source>
        <dbReference type="ARBA" id="ARBA00022679"/>
    </source>
</evidence>
<feature type="binding site" evidence="4">
    <location>
        <begin position="95"/>
        <end position="98"/>
    </location>
    <ligand>
        <name>5-phospho-alpha-D-ribose 1-diphosphate</name>
        <dbReference type="ChEBI" id="CHEBI:58017"/>
    </ligand>
</feature>
<dbReference type="Pfam" id="PF00591">
    <property type="entry name" value="Glycos_transf_3"/>
    <property type="match status" value="1"/>
</dbReference>
<feature type="binding site" evidence="4">
    <location>
        <position position="231"/>
    </location>
    <ligand>
        <name>Mg(2+)</name>
        <dbReference type="ChEBI" id="CHEBI:18420"/>
        <label>2</label>
    </ligand>
</feature>
<feature type="binding site" evidence="4">
    <location>
        <begin position="88"/>
        <end position="89"/>
    </location>
    <ligand>
        <name>5-phospho-alpha-D-ribose 1-diphosphate</name>
        <dbReference type="ChEBI" id="CHEBI:58017"/>
    </ligand>
</feature>
<organism evidence="7 8">
    <name type="scientific">Marinibaculum pumilum</name>
    <dbReference type="NCBI Taxonomy" id="1766165"/>
    <lineage>
        <taxon>Bacteria</taxon>
        <taxon>Pseudomonadati</taxon>
        <taxon>Pseudomonadota</taxon>
        <taxon>Alphaproteobacteria</taxon>
        <taxon>Rhodospirillales</taxon>
        <taxon>Rhodospirillaceae</taxon>
        <taxon>Marinibaculum</taxon>
    </lineage>
</organism>
<protein>
    <recommendedName>
        <fullName evidence="4">Anthranilate phosphoribosyltransferase</fullName>
        <ecNumber evidence="4">2.4.2.18</ecNumber>
    </recommendedName>
</protein>
<dbReference type="NCBIfam" id="TIGR01245">
    <property type="entry name" value="trpD"/>
    <property type="match status" value="1"/>
</dbReference>
<dbReference type="Pfam" id="PF02885">
    <property type="entry name" value="Glycos_trans_3N"/>
    <property type="match status" value="1"/>
</dbReference>
<keyword evidence="4" id="KW-0460">Magnesium</keyword>
<comment type="cofactor">
    <cofactor evidence="4">
        <name>Mg(2+)</name>
        <dbReference type="ChEBI" id="CHEBI:18420"/>
    </cofactor>
    <text evidence="4">Binds 2 magnesium ions per monomer.</text>
</comment>
<dbReference type="HAMAP" id="MF_00211">
    <property type="entry name" value="TrpD"/>
    <property type="match status" value="1"/>
</dbReference>
<keyword evidence="3 4" id="KW-0822">Tryptophan biosynthesis</keyword>
<evidence type="ECO:0000313" key="8">
    <source>
        <dbReference type="Proteomes" id="UP001595528"/>
    </source>
</evidence>
<keyword evidence="1 4" id="KW-0328">Glycosyltransferase</keyword>
<dbReference type="InterPro" id="IPR035902">
    <property type="entry name" value="Nuc_phospho_transferase"/>
</dbReference>
<comment type="caution">
    <text evidence="4">Lacks conserved residue(s) required for the propagation of feature annotation.</text>
</comment>
<comment type="similarity">
    <text evidence="4">Belongs to the anthranilate phosphoribosyltransferase family.</text>
</comment>
<name>A0ABV7KU59_9PROT</name>
<reference evidence="8" key="1">
    <citation type="journal article" date="2019" name="Int. J. Syst. Evol. Microbiol.">
        <title>The Global Catalogue of Microorganisms (GCM) 10K type strain sequencing project: providing services to taxonomists for standard genome sequencing and annotation.</title>
        <authorList>
            <consortium name="The Broad Institute Genomics Platform"/>
            <consortium name="The Broad Institute Genome Sequencing Center for Infectious Disease"/>
            <person name="Wu L."/>
            <person name="Ma J."/>
        </authorList>
    </citation>
    <scope>NUCLEOTIDE SEQUENCE [LARGE SCALE GENOMIC DNA]</scope>
    <source>
        <strain evidence="8">KCTC 42964</strain>
    </source>
</reference>
<sequence>MTADLEDFKKLVAEVATGRTLSISEAEAAFDIMMSGNATPAQMGGFLMALRVRGETVDEITGGARTLRAKATTIDAPPGAVDTCGTGGDAKGTWNVSTGAAIVLASLGVPVAKHGNRALSSKTGAADVLAALGVNIECDMSLVRRSLWESGIGFLMAPRHHGAMRHVGPTRVELGTRTIFNLLGPLSNPAGAKRQLLGVFSADWVEPLAQVLRNLGSERVWVVHGSDGMDELTTTGPSIVAELKDGAVNRFEVTPEDAGLPRAAPEDLRGGDPARNAAALRGVLMGETGAFRDIVCLNAAAVLMIADKAADLKTGAQMVAAALDDGRAMRTLEALIATTHGNPAEGAGGGEGR</sequence>
<keyword evidence="4" id="KW-0057">Aromatic amino acid biosynthesis</keyword>
<dbReference type="SUPFAM" id="SSF47648">
    <property type="entry name" value="Nucleoside phosphorylase/phosphoribosyltransferase N-terminal domain"/>
    <property type="match status" value="1"/>
</dbReference>
<dbReference type="InterPro" id="IPR005940">
    <property type="entry name" value="Anthranilate_Pribosyl_Tfrase"/>
</dbReference>
<dbReference type="PANTHER" id="PTHR43285">
    <property type="entry name" value="ANTHRANILATE PHOSPHORIBOSYLTRANSFERASE"/>
    <property type="match status" value="1"/>
</dbReference>